<evidence type="ECO:0000313" key="10">
    <source>
        <dbReference type="Proteomes" id="UP000290517"/>
    </source>
</evidence>
<dbReference type="InterPro" id="IPR020846">
    <property type="entry name" value="MFS_dom"/>
</dbReference>
<feature type="transmembrane region" description="Helical" evidence="5">
    <location>
        <begin position="196"/>
        <end position="216"/>
    </location>
</feature>
<feature type="transmembrane region" description="Helical" evidence="5">
    <location>
        <begin position="137"/>
        <end position="158"/>
    </location>
</feature>
<evidence type="ECO:0000313" key="9">
    <source>
        <dbReference type="Proteomes" id="UP000289805"/>
    </source>
</evidence>
<dbReference type="InterPro" id="IPR036259">
    <property type="entry name" value="MFS_trans_sf"/>
</dbReference>
<feature type="domain" description="Major facilitator superfamily (MFS) profile" evidence="6">
    <location>
        <begin position="8"/>
        <end position="450"/>
    </location>
</feature>
<feature type="transmembrane region" description="Helical" evidence="5">
    <location>
        <begin position="164"/>
        <end position="184"/>
    </location>
</feature>
<dbReference type="EMBL" id="SDJR01000004">
    <property type="protein sequence ID" value="RXR26195.1"/>
    <property type="molecule type" value="Genomic_DNA"/>
</dbReference>
<evidence type="ECO:0000259" key="6">
    <source>
        <dbReference type="PROSITE" id="PS50850"/>
    </source>
</evidence>
<feature type="transmembrane region" description="Helical" evidence="5">
    <location>
        <begin position="295"/>
        <end position="314"/>
    </location>
</feature>
<dbReference type="CDD" id="cd17321">
    <property type="entry name" value="MFS_MMR_MDR_like"/>
    <property type="match status" value="1"/>
</dbReference>
<dbReference type="PROSITE" id="PS50850">
    <property type="entry name" value="MFS"/>
    <property type="match status" value="1"/>
</dbReference>
<evidence type="ECO:0000256" key="4">
    <source>
        <dbReference type="ARBA" id="ARBA00023136"/>
    </source>
</evidence>
<dbReference type="Proteomes" id="UP000289805">
    <property type="component" value="Unassembled WGS sequence"/>
</dbReference>
<dbReference type="PANTHER" id="PTHR42718:SF42">
    <property type="entry name" value="EXPORT PROTEIN"/>
    <property type="match status" value="1"/>
</dbReference>
<dbReference type="Pfam" id="PF07690">
    <property type="entry name" value="MFS_1"/>
    <property type="match status" value="1"/>
</dbReference>
<keyword evidence="4 5" id="KW-0472">Membrane</keyword>
<dbReference type="Gene3D" id="1.20.1720.10">
    <property type="entry name" value="Multidrug resistance protein D"/>
    <property type="match status" value="1"/>
</dbReference>
<dbReference type="AlphaFoldDB" id="A0A4Q1L1N8"/>
<dbReference type="SUPFAM" id="SSF103473">
    <property type="entry name" value="MFS general substrate transporter"/>
    <property type="match status" value="1"/>
</dbReference>
<feature type="transmembrane region" description="Helical" evidence="5">
    <location>
        <begin position="358"/>
        <end position="381"/>
    </location>
</feature>
<dbReference type="OrthoDB" id="7375466at2"/>
<feature type="transmembrane region" description="Helical" evidence="5">
    <location>
        <begin position="266"/>
        <end position="289"/>
    </location>
</feature>
<protein>
    <submittedName>
        <fullName evidence="8">MFS transporter</fullName>
    </submittedName>
</protein>
<evidence type="ECO:0000256" key="3">
    <source>
        <dbReference type="ARBA" id="ARBA00022989"/>
    </source>
</evidence>
<sequence>MTPAQRRVLLVAILASFVSFLDGTVVNVALPAIAEELAGGVLDGLALQQWVVDAYLITLGSLILVAGSLSDVHGRRRVMWWGLVGFAITSVLCALAPTGIVLVVARGLQGIAGALLVPSSLAMIISSFAGAAQAKAIGTWTAWTGTAMIAGPLLGGVLVDTLSWRWVFGINLLPVAVTLWILRGMEEGDTETGRRIDVRGAVLAAVGLAGPVFALIEHGRFGWSSPVVWVPLVVGIAALGAFLAWERRAPDPMLPLSLFTVRNFAAGNVATAAIYGALAFGGFAVTLFVQQVAGYSATLAGLALLPVTLLMLFLSSRFGALAGRYGPRLFMTVGPLIAGCGYLLMLTTTAEASYVTQLLPGILLFGLGLAVTVAPLTAAILGSIPAADAGIGSAVNNAVSRIAGLVVIACAGIVIGPVLDVAGFHRALVVTAALLVAGGLVSWAGIRNEQVVAAGAGPAESADAAEA</sequence>
<comment type="subcellular location">
    <subcellularLocation>
        <location evidence="1">Cell membrane</location>
        <topology evidence="1">Multi-pass membrane protein</topology>
    </subcellularLocation>
</comment>
<reference evidence="9 10" key="1">
    <citation type="submission" date="2019-01" db="EMBL/GenBank/DDBJ databases">
        <title>Oerskovia turbata Genome sequencing and assembly.</title>
        <authorList>
            <person name="Dou T."/>
        </authorList>
    </citation>
    <scope>NUCLEOTIDE SEQUENCE [LARGE SCALE GENOMIC DNA]</scope>
    <source>
        <strain evidence="8 9">JCM12123</strain>
        <strain evidence="7 10">JCM3160</strain>
    </source>
</reference>
<feature type="transmembrane region" description="Helical" evidence="5">
    <location>
        <begin position="47"/>
        <end position="66"/>
    </location>
</feature>
<comment type="caution">
    <text evidence="8">The sequence shown here is derived from an EMBL/GenBank/DDBJ whole genome shotgun (WGS) entry which is preliminary data.</text>
</comment>
<keyword evidence="10" id="KW-1185">Reference proteome</keyword>
<dbReference type="GO" id="GO:0022857">
    <property type="term" value="F:transmembrane transporter activity"/>
    <property type="evidence" value="ECO:0007669"/>
    <property type="project" value="InterPro"/>
</dbReference>
<dbReference type="PANTHER" id="PTHR42718">
    <property type="entry name" value="MAJOR FACILITATOR SUPERFAMILY MULTIDRUG TRANSPORTER MFSC"/>
    <property type="match status" value="1"/>
</dbReference>
<organism evidence="8 9">
    <name type="scientific">Oerskovia turbata</name>
    <dbReference type="NCBI Taxonomy" id="1713"/>
    <lineage>
        <taxon>Bacteria</taxon>
        <taxon>Bacillati</taxon>
        <taxon>Actinomycetota</taxon>
        <taxon>Actinomycetes</taxon>
        <taxon>Micrococcales</taxon>
        <taxon>Cellulomonadaceae</taxon>
        <taxon>Oerskovia</taxon>
    </lineage>
</organism>
<feature type="transmembrane region" description="Helical" evidence="5">
    <location>
        <begin position="78"/>
        <end position="105"/>
    </location>
</feature>
<dbReference type="EMBL" id="SDJQ01000001">
    <property type="protein sequence ID" value="RXR36697.1"/>
    <property type="molecule type" value="Genomic_DNA"/>
</dbReference>
<feature type="transmembrane region" description="Helical" evidence="5">
    <location>
        <begin position="402"/>
        <end position="419"/>
    </location>
</feature>
<gene>
    <name evidence="7" type="ORF">EQW73_07575</name>
    <name evidence="8" type="ORF">EQW78_00630</name>
</gene>
<feature type="transmembrane region" description="Helical" evidence="5">
    <location>
        <begin position="228"/>
        <end position="245"/>
    </location>
</feature>
<dbReference type="InterPro" id="IPR011701">
    <property type="entry name" value="MFS"/>
</dbReference>
<name>A0A4Q1L1N8_9CELL</name>
<accession>A0A4Q1L1N8</accession>
<feature type="transmembrane region" description="Helical" evidence="5">
    <location>
        <begin position="326"/>
        <end position="346"/>
    </location>
</feature>
<keyword evidence="2 5" id="KW-0812">Transmembrane</keyword>
<proteinExistence type="predicted"/>
<dbReference type="RefSeq" id="WP_036571804.1">
    <property type="nucleotide sequence ID" value="NZ_JOFV01000008.1"/>
</dbReference>
<dbReference type="Proteomes" id="UP000290517">
    <property type="component" value="Unassembled WGS sequence"/>
</dbReference>
<feature type="transmembrane region" description="Helical" evidence="5">
    <location>
        <begin position="111"/>
        <end position="130"/>
    </location>
</feature>
<evidence type="ECO:0000256" key="1">
    <source>
        <dbReference type="ARBA" id="ARBA00004651"/>
    </source>
</evidence>
<dbReference type="Gene3D" id="1.20.1250.20">
    <property type="entry name" value="MFS general substrate transporter like domains"/>
    <property type="match status" value="1"/>
</dbReference>
<evidence type="ECO:0000256" key="5">
    <source>
        <dbReference type="SAM" id="Phobius"/>
    </source>
</evidence>
<dbReference type="GO" id="GO:0005886">
    <property type="term" value="C:plasma membrane"/>
    <property type="evidence" value="ECO:0007669"/>
    <property type="project" value="UniProtKB-SubCell"/>
</dbReference>
<evidence type="ECO:0000313" key="8">
    <source>
        <dbReference type="EMBL" id="RXR36697.1"/>
    </source>
</evidence>
<evidence type="ECO:0000256" key="2">
    <source>
        <dbReference type="ARBA" id="ARBA00022692"/>
    </source>
</evidence>
<dbReference type="STRING" id="1713.GCA_000718325_02078"/>
<evidence type="ECO:0000313" key="7">
    <source>
        <dbReference type="EMBL" id="RXR26195.1"/>
    </source>
</evidence>
<keyword evidence="3 5" id="KW-1133">Transmembrane helix</keyword>
<feature type="transmembrane region" description="Helical" evidence="5">
    <location>
        <begin position="425"/>
        <end position="446"/>
    </location>
</feature>